<evidence type="ECO:0000313" key="1">
    <source>
        <dbReference type="EMBL" id="TCP27035.1"/>
    </source>
</evidence>
<proteinExistence type="predicted"/>
<protein>
    <submittedName>
        <fullName evidence="1">Fur-regulated basic protein B</fullName>
    </submittedName>
</protein>
<dbReference type="AlphaFoldDB" id="A0A4R2P094"/>
<name>A0A4R2P094_9BACL</name>
<dbReference type="Proteomes" id="UP000295416">
    <property type="component" value="Unassembled WGS sequence"/>
</dbReference>
<accession>A0A4R2P094</accession>
<dbReference type="OrthoDB" id="2991278at2"/>
<dbReference type="InterPro" id="IPR025004">
    <property type="entry name" value="SenN/SenS"/>
</dbReference>
<dbReference type="EMBL" id="SLXK01000018">
    <property type="protein sequence ID" value="TCP27035.1"/>
    <property type="molecule type" value="Genomic_DNA"/>
</dbReference>
<keyword evidence="2" id="KW-1185">Reference proteome</keyword>
<sequence>MKRKISFKDLVTKNKSEILKDQQTMDRIEAKIEKKHSIR</sequence>
<evidence type="ECO:0000313" key="2">
    <source>
        <dbReference type="Proteomes" id="UP000295416"/>
    </source>
</evidence>
<gene>
    <name evidence="1" type="ORF">EV207_11813</name>
</gene>
<dbReference type="RefSeq" id="WP_132746512.1">
    <property type="nucleotide sequence ID" value="NZ_SLXK01000018.1"/>
</dbReference>
<organism evidence="1 2">
    <name type="scientific">Scopulibacillus darangshiensis</name>
    <dbReference type="NCBI Taxonomy" id="442528"/>
    <lineage>
        <taxon>Bacteria</taxon>
        <taxon>Bacillati</taxon>
        <taxon>Bacillota</taxon>
        <taxon>Bacilli</taxon>
        <taxon>Bacillales</taxon>
        <taxon>Sporolactobacillaceae</taxon>
        <taxon>Scopulibacillus</taxon>
    </lineage>
</organism>
<reference evidence="1 2" key="1">
    <citation type="submission" date="2019-03" db="EMBL/GenBank/DDBJ databases">
        <title>Genomic Encyclopedia of Type Strains, Phase IV (KMG-IV): sequencing the most valuable type-strain genomes for metagenomic binning, comparative biology and taxonomic classification.</title>
        <authorList>
            <person name="Goeker M."/>
        </authorList>
    </citation>
    <scope>NUCLEOTIDE SEQUENCE [LARGE SCALE GENOMIC DNA]</scope>
    <source>
        <strain evidence="1 2">DSM 19377</strain>
    </source>
</reference>
<dbReference type="Pfam" id="PF13040">
    <property type="entry name" value="Fur_reg_FbpB"/>
    <property type="match status" value="1"/>
</dbReference>
<comment type="caution">
    <text evidence="1">The sequence shown here is derived from an EMBL/GenBank/DDBJ whole genome shotgun (WGS) entry which is preliminary data.</text>
</comment>